<feature type="transmembrane region" description="Helical" evidence="7">
    <location>
        <begin position="286"/>
        <end position="307"/>
    </location>
</feature>
<sequence>MKVQNTKAKILSSLFWKLMERSGTQGIQFVVQIVLARLLVPNDYGIIALISIFIIIANVFVQSGFNTALIQKKSADELDFSSVFYLSLFVAGFLYLILFFTAPLVADFYNIYQITLVLRVLAITLFWGAFNSIQNAVVSRNMRFKMLFYSSLGAILVSGIVGITLAYLGLGVWALVAQQLINQFMITVIMWFTVKWRPKLIFSFKRIKGLFSYSWKLLVSSLIDNLYMNLQSLIIGKIYSPSILGFYNRGDQFPKVIVSNINGSIQSVMLPALASEQDNRKRVKDMVRRSIVTSSFVLFPMMCGLAVTAESLVKILLTDKWLSCVPFLQIFCASYSLWPIHTANLQAINALGRSDIFLKLEIIKKIIGLAVLVISIHFGVYAIAVGTLISGIISTFINAYPNLKLLNYSYKEQLKDIMPSLLLSLVMGTVVYNFKWFNILPLLTTLIIQVCLGIIIYIMLARAFKLECYTYLLKTFKDICKKRKGMIS</sequence>
<feature type="transmembrane region" description="Helical" evidence="7">
    <location>
        <begin position="366"/>
        <end position="397"/>
    </location>
</feature>
<accession>A0A1L5FBA4</accession>
<evidence type="ECO:0000256" key="3">
    <source>
        <dbReference type="ARBA" id="ARBA00022475"/>
    </source>
</evidence>
<feature type="transmembrane region" description="Helical" evidence="7">
    <location>
        <begin position="146"/>
        <end position="170"/>
    </location>
</feature>
<evidence type="ECO:0000313" key="9">
    <source>
        <dbReference type="Proteomes" id="UP000184604"/>
    </source>
</evidence>
<gene>
    <name evidence="8" type="ORF">BS101_16915</name>
</gene>
<reference evidence="8 9" key="1">
    <citation type="submission" date="2016-12" db="EMBL/GenBank/DDBJ databases">
        <title>Complete genome sequence of Clostridium kluyveri JZZ isolated from the pit mud of a Chinese flavor liquor-making factory.</title>
        <authorList>
            <person name="Wang Y."/>
        </authorList>
    </citation>
    <scope>NUCLEOTIDE SEQUENCE [LARGE SCALE GENOMIC DNA]</scope>
    <source>
        <strain evidence="8 9">JZZ</strain>
    </source>
</reference>
<organism evidence="8 9">
    <name type="scientific">Clostridium kluyveri</name>
    <dbReference type="NCBI Taxonomy" id="1534"/>
    <lineage>
        <taxon>Bacteria</taxon>
        <taxon>Bacillati</taxon>
        <taxon>Bacillota</taxon>
        <taxon>Clostridia</taxon>
        <taxon>Eubacteriales</taxon>
        <taxon>Clostridiaceae</taxon>
        <taxon>Clostridium</taxon>
    </lineage>
</organism>
<dbReference type="InterPro" id="IPR050833">
    <property type="entry name" value="Poly_Biosynth_Transport"/>
</dbReference>
<evidence type="ECO:0000256" key="5">
    <source>
        <dbReference type="ARBA" id="ARBA00022989"/>
    </source>
</evidence>
<dbReference type="AlphaFoldDB" id="A0A1L5FBA4"/>
<feature type="transmembrane region" description="Helical" evidence="7">
    <location>
        <begin position="327"/>
        <end position="345"/>
    </location>
</feature>
<keyword evidence="6 7" id="KW-0472">Membrane</keyword>
<feature type="transmembrane region" description="Helical" evidence="7">
    <location>
        <begin position="417"/>
        <end position="434"/>
    </location>
</feature>
<evidence type="ECO:0000256" key="6">
    <source>
        <dbReference type="ARBA" id="ARBA00023136"/>
    </source>
</evidence>
<dbReference type="CDD" id="cd13127">
    <property type="entry name" value="MATE_tuaB_like"/>
    <property type="match status" value="1"/>
</dbReference>
<feature type="transmembrane region" description="Helical" evidence="7">
    <location>
        <begin position="446"/>
        <end position="464"/>
    </location>
</feature>
<feature type="transmembrane region" description="Helical" evidence="7">
    <location>
        <begin position="46"/>
        <end position="70"/>
    </location>
</feature>
<dbReference type="OrthoDB" id="9770347at2"/>
<feature type="transmembrane region" description="Helical" evidence="7">
    <location>
        <begin position="111"/>
        <end position="134"/>
    </location>
</feature>
<dbReference type="RefSeq" id="WP_073539895.1">
    <property type="nucleotide sequence ID" value="NZ_CP018335.1"/>
</dbReference>
<keyword evidence="5 7" id="KW-1133">Transmembrane helix</keyword>
<proteinExistence type="inferred from homology"/>
<dbReference type="Pfam" id="PF13440">
    <property type="entry name" value="Polysacc_synt_3"/>
    <property type="match status" value="1"/>
</dbReference>
<protein>
    <submittedName>
        <fullName evidence="8">Lipopolysaccharide biosynthesis protein</fullName>
    </submittedName>
</protein>
<dbReference type="PANTHER" id="PTHR30250:SF10">
    <property type="entry name" value="LIPOPOLYSACCHARIDE BIOSYNTHESIS PROTEIN WZXC"/>
    <property type="match status" value="1"/>
</dbReference>
<feature type="transmembrane region" description="Helical" evidence="7">
    <location>
        <begin position="176"/>
        <end position="194"/>
    </location>
</feature>
<dbReference type="PANTHER" id="PTHR30250">
    <property type="entry name" value="PST FAMILY PREDICTED COLANIC ACID TRANSPORTER"/>
    <property type="match status" value="1"/>
</dbReference>
<evidence type="ECO:0000256" key="1">
    <source>
        <dbReference type="ARBA" id="ARBA00004651"/>
    </source>
</evidence>
<name>A0A1L5FBA4_CLOKL</name>
<feature type="transmembrane region" description="Helical" evidence="7">
    <location>
        <begin position="82"/>
        <end position="105"/>
    </location>
</feature>
<evidence type="ECO:0000256" key="4">
    <source>
        <dbReference type="ARBA" id="ARBA00022692"/>
    </source>
</evidence>
<dbReference type="GO" id="GO:0005886">
    <property type="term" value="C:plasma membrane"/>
    <property type="evidence" value="ECO:0007669"/>
    <property type="project" value="UniProtKB-SubCell"/>
</dbReference>
<dbReference type="EMBL" id="CP018335">
    <property type="protein sequence ID" value="APM40296.1"/>
    <property type="molecule type" value="Genomic_DNA"/>
</dbReference>
<keyword evidence="4 7" id="KW-0812">Transmembrane</keyword>
<dbReference type="Proteomes" id="UP000184604">
    <property type="component" value="Chromosome"/>
</dbReference>
<comment type="subcellular location">
    <subcellularLocation>
        <location evidence="1">Cell membrane</location>
        <topology evidence="1">Multi-pass membrane protein</topology>
    </subcellularLocation>
</comment>
<keyword evidence="3" id="KW-1003">Cell membrane</keyword>
<evidence type="ECO:0000313" key="8">
    <source>
        <dbReference type="EMBL" id="APM40296.1"/>
    </source>
</evidence>
<evidence type="ECO:0000256" key="7">
    <source>
        <dbReference type="SAM" id="Phobius"/>
    </source>
</evidence>
<evidence type="ECO:0000256" key="2">
    <source>
        <dbReference type="ARBA" id="ARBA00007430"/>
    </source>
</evidence>
<comment type="similarity">
    <text evidence="2">Belongs to the polysaccharide synthase family.</text>
</comment>